<dbReference type="PROSITE" id="PS50005">
    <property type="entry name" value="TPR"/>
    <property type="match status" value="1"/>
</dbReference>
<feature type="compositionally biased region" description="Low complexity" evidence="2">
    <location>
        <begin position="170"/>
        <end position="179"/>
    </location>
</feature>
<evidence type="ECO:0000313" key="4">
    <source>
        <dbReference type="Proteomes" id="UP000199391"/>
    </source>
</evidence>
<feature type="compositionally biased region" description="Low complexity" evidence="2">
    <location>
        <begin position="75"/>
        <end position="88"/>
    </location>
</feature>
<dbReference type="EMBL" id="FPBO01000023">
    <property type="protein sequence ID" value="SFV04998.1"/>
    <property type="molecule type" value="Genomic_DNA"/>
</dbReference>
<feature type="compositionally biased region" description="Low complexity" evidence="2">
    <location>
        <begin position="136"/>
        <end position="145"/>
    </location>
</feature>
<feature type="compositionally biased region" description="Low complexity" evidence="2">
    <location>
        <begin position="225"/>
        <end position="258"/>
    </location>
</feature>
<reference evidence="4" key="1">
    <citation type="submission" date="2016-10" db="EMBL/GenBank/DDBJ databases">
        <authorList>
            <person name="Varghese N."/>
            <person name="Submissions S."/>
        </authorList>
    </citation>
    <scope>NUCLEOTIDE SEQUENCE [LARGE SCALE GENOMIC DNA]</scope>
    <source>
        <strain evidence="4">CGMCC 1.11014</strain>
    </source>
</reference>
<protein>
    <submittedName>
        <fullName evidence="3">MSHA biogenesis protein MshN</fullName>
    </submittedName>
</protein>
<keyword evidence="1" id="KW-0802">TPR repeat</keyword>
<sequence>MSLINKMLQDLDARGGGAGRQGAAAAMRAVAPSSGGKQRTVLAAGAGAAVVALAAGGWFGWKYLHRSPGAANPQAIAGAAARPQGQPGLVPAGQAQSPQPGTVAAAPAQSLQHGATAAGPGQPVQPGAVAAEPGRSPAAVGSATPPGGGGGAAAAGSAASPLATASGAEGATAANAAAEPQRETKAEARKRRLAEEKAAAELAAELKAARKKAREARAEADALAAATASGRPVSASKAAPAVAADRPARLAAKPAARSSEPESARPVANGVTVTSQQQADNAYRRALLALQEARVNDAISGLEQAVYTFPRHEAARQTLIGLLLENRRNDEAIRHLQLGLGLDPKQPQMAMLLARLQIEKGGPAIDTLLRTLPYAGSHADYVGFLAGALQRAQRHKEAVEQYQAALRLMPQNGVWWMGLGISLQAEKRNAEAQDAYTRAKASGSLSPELTGFVERKLQQLGR</sequence>
<evidence type="ECO:0000313" key="3">
    <source>
        <dbReference type="EMBL" id="SFV04998.1"/>
    </source>
</evidence>
<organism evidence="3 4">
    <name type="scientific">Pseudoduganella namucuonensis</name>
    <dbReference type="NCBI Taxonomy" id="1035707"/>
    <lineage>
        <taxon>Bacteria</taxon>
        <taxon>Pseudomonadati</taxon>
        <taxon>Pseudomonadota</taxon>
        <taxon>Betaproteobacteria</taxon>
        <taxon>Burkholderiales</taxon>
        <taxon>Oxalobacteraceae</taxon>
        <taxon>Telluria group</taxon>
        <taxon>Pseudoduganella</taxon>
    </lineage>
</organism>
<dbReference type="Proteomes" id="UP000199391">
    <property type="component" value="Unassembled WGS sequence"/>
</dbReference>
<feature type="region of interest" description="Disordered" evidence="2">
    <location>
        <begin position="75"/>
        <end position="157"/>
    </location>
</feature>
<dbReference type="InterPro" id="IPR019734">
    <property type="entry name" value="TPR_rpt"/>
</dbReference>
<accession>A0A1I7L5T4</accession>
<dbReference type="Gene3D" id="1.25.40.10">
    <property type="entry name" value="Tetratricopeptide repeat domain"/>
    <property type="match status" value="2"/>
</dbReference>
<dbReference type="SUPFAM" id="SSF48452">
    <property type="entry name" value="TPR-like"/>
    <property type="match status" value="1"/>
</dbReference>
<dbReference type="Pfam" id="PF14559">
    <property type="entry name" value="TPR_19"/>
    <property type="match status" value="1"/>
</dbReference>
<evidence type="ECO:0000256" key="2">
    <source>
        <dbReference type="SAM" id="MobiDB-lite"/>
    </source>
</evidence>
<dbReference type="InterPro" id="IPR011990">
    <property type="entry name" value="TPR-like_helical_dom_sf"/>
</dbReference>
<evidence type="ECO:0000256" key="1">
    <source>
        <dbReference type="PROSITE-ProRule" id="PRU00339"/>
    </source>
</evidence>
<feature type="repeat" description="TPR" evidence="1">
    <location>
        <begin position="379"/>
        <end position="412"/>
    </location>
</feature>
<feature type="compositionally biased region" description="Basic and acidic residues" evidence="2">
    <location>
        <begin position="180"/>
        <end position="193"/>
    </location>
</feature>
<dbReference type="AlphaFoldDB" id="A0A1I7L5T4"/>
<dbReference type="STRING" id="1035707.SAMN05216552_102384"/>
<feature type="region of interest" description="Disordered" evidence="2">
    <location>
        <begin position="170"/>
        <end position="193"/>
    </location>
</feature>
<keyword evidence="4" id="KW-1185">Reference proteome</keyword>
<feature type="region of interest" description="Disordered" evidence="2">
    <location>
        <begin position="225"/>
        <end position="276"/>
    </location>
</feature>
<proteinExistence type="predicted"/>
<name>A0A1I7L5T4_9BURK</name>
<gene>
    <name evidence="3" type="ORF">SAMN05216552_102384</name>
</gene>